<sequence length="225" mass="24669">MSADPKLRVQSFAISIDGFGAGPSQDIDNPLGVRGPELMEWFFHTRAWRSMHGLPDGETGIDNGIAEQGLSGLGAWILGRNMFGPIRGPWPDENWKGWWGDEPPYHTPVFVLTHHPRAPIPMKGGTEFRFVTNGIHAALEQAKAAAGARDVRLGGGVFTIRQFLRAGLVDELILAIRPVVLGTGEHLLHDIDMRALAYECWKSVAGERATHVYLRKRSGSDKAAS</sequence>
<dbReference type="InterPro" id="IPR050765">
    <property type="entry name" value="Riboflavin_Biosynth_HTPR"/>
</dbReference>
<feature type="domain" description="Bacterial bifunctional deaminase-reductase C-terminal" evidence="1">
    <location>
        <begin position="11"/>
        <end position="205"/>
    </location>
</feature>
<dbReference type="InterPro" id="IPR002734">
    <property type="entry name" value="RibDG_C"/>
</dbReference>
<dbReference type="GO" id="GO:0008703">
    <property type="term" value="F:5-amino-6-(5-phosphoribosylamino)uracil reductase activity"/>
    <property type="evidence" value="ECO:0007669"/>
    <property type="project" value="InterPro"/>
</dbReference>
<name>A0A538SPU4_UNCEI</name>
<dbReference type="GO" id="GO:0009231">
    <property type="term" value="P:riboflavin biosynthetic process"/>
    <property type="evidence" value="ECO:0007669"/>
    <property type="project" value="InterPro"/>
</dbReference>
<proteinExistence type="predicted"/>
<dbReference type="PANTHER" id="PTHR38011">
    <property type="entry name" value="DIHYDROFOLATE REDUCTASE FAMILY PROTEIN (AFU_ORTHOLOGUE AFUA_8G06820)"/>
    <property type="match status" value="1"/>
</dbReference>
<comment type="caution">
    <text evidence="2">The sequence shown here is derived from an EMBL/GenBank/DDBJ whole genome shotgun (WGS) entry which is preliminary data.</text>
</comment>
<dbReference type="PANTHER" id="PTHR38011:SF12">
    <property type="entry name" value="BIFUNCTIONAL DEAMINASE-REDUCTASE DOMAIN PROTEIN"/>
    <property type="match status" value="1"/>
</dbReference>
<dbReference type="InterPro" id="IPR024072">
    <property type="entry name" value="DHFR-like_dom_sf"/>
</dbReference>
<evidence type="ECO:0000313" key="4">
    <source>
        <dbReference type="Proteomes" id="UP000317366"/>
    </source>
</evidence>
<evidence type="ECO:0000313" key="3">
    <source>
        <dbReference type="EMBL" id="TMQ62135.1"/>
    </source>
</evidence>
<dbReference type="AlphaFoldDB" id="A0A538SPU4"/>
<reference evidence="4 5" key="1">
    <citation type="journal article" date="2019" name="Nat. Microbiol.">
        <title>Mediterranean grassland soil C-N compound turnover is dependent on rainfall and depth, and is mediated by genomically divergent microorganisms.</title>
        <authorList>
            <person name="Diamond S."/>
            <person name="Andeer P.F."/>
            <person name="Li Z."/>
            <person name="Crits-Christoph A."/>
            <person name="Burstein D."/>
            <person name="Anantharaman K."/>
            <person name="Lane K.R."/>
            <person name="Thomas B.C."/>
            <person name="Pan C."/>
            <person name="Northen T.R."/>
            <person name="Banfield J.F."/>
        </authorList>
    </citation>
    <scope>NUCLEOTIDE SEQUENCE [LARGE SCALE GENOMIC DNA]</scope>
    <source>
        <strain evidence="2">WS_4</strain>
        <strain evidence="3">WS_7</strain>
    </source>
</reference>
<evidence type="ECO:0000313" key="2">
    <source>
        <dbReference type="EMBL" id="TMQ53399.1"/>
    </source>
</evidence>
<evidence type="ECO:0000259" key="1">
    <source>
        <dbReference type="Pfam" id="PF01872"/>
    </source>
</evidence>
<dbReference type="Gene3D" id="3.40.430.10">
    <property type="entry name" value="Dihydrofolate Reductase, subunit A"/>
    <property type="match status" value="1"/>
</dbReference>
<protein>
    <submittedName>
        <fullName evidence="2">Dihydrofolate reductase</fullName>
    </submittedName>
</protein>
<dbReference type="Proteomes" id="UP000319829">
    <property type="component" value="Unassembled WGS sequence"/>
</dbReference>
<gene>
    <name evidence="2" type="ORF">E6K74_09330</name>
    <name evidence="3" type="ORF">E6K77_08120</name>
</gene>
<dbReference type="SUPFAM" id="SSF53597">
    <property type="entry name" value="Dihydrofolate reductase-like"/>
    <property type="match status" value="1"/>
</dbReference>
<dbReference type="EMBL" id="VBOU01000086">
    <property type="protein sequence ID" value="TMQ53399.1"/>
    <property type="molecule type" value="Genomic_DNA"/>
</dbReference>
<dbReference type="EMBL" id="VBOX01000085">
    <property type="protein sequence ID" value="TMQ62135.1"/>
    <property type="molecule type" value="Genomic_DNA"/>
</dbReference>
<dbReference type="Proteomes" id="UP000317366">
    <property type="component" value="Unassembled WGS sequence"/>
</dbReference>
<organism evidence="2 5">
    <name type="scientific">Eiseniibacteriota bacterium</name>
    <dbReference type="NCBI Taxonomy" id="2212470"/>
    <lineage>
        <taxon>Bacteria</taxon>
        <taxon>Candidatus Eiseniibacteriota</taxon>
    </lineage>
</organism>
<evidence type="ECO:0000313" key="5">
    <source>
        <dbReference type="Proteomes" id="UP000319829"/>
    </source>
</evidence>
<accession>A0A538SPU4</accession>
<dbReference type="Pfam" id="PF01872">
    <property type="entry name" value="RibD_C"/>
    <property type="match status" value="1"/>
</dbReference>